<dbReference type="CDD" id="cd20205">
    <property type="entry name" value="T-box_TBR2"/>
    <property type="match status" value="1"/>
</dbReference>
<dbReference type="FunFam" id="2.60.40.820:FF:000004">
    <property type="entry name" value="T-box, brain 1"/>
    <property type="match status" value="1"/>
</dbReference>
<feature type="compositionally biased region" description="Basic and acidic residues" evidence="7">
    <location>
        <begin position="490"/>
        <end position="500"/>
    </location>
</feature>
<reference evidence="9" key="3">
    <citation type="submission" date="2025-08" db="UniProtKB">
        <authorList>
            <consortium name="Ensembl"/>
        </authorList>
    </citation>
    <scope>IDENTIFICATION</scope>
</reference>
<dbReference type="OMA" id="LYNPYPP"/>
<sequence>MQLGEQLLGSAASLAGPPFYPAESSSARGGPRSQPASGSPQRLDLDKGQKKCGSAGPAMLSEAEAGDPFPGAGSKQGGPDGRKAAPCGEPELPPAAARYPLDSLSPERYYLQSPGPQGAELGGPCSLFPYTPAAQHASVYPAPGGARYPYGPMLSPGGFSAAVCSPGGRAQFGGGGGGYQYGQGAAGPLYSPYPAAGSCGALGALAVPGSGPGLRAQVFLCNRPLWLKFHRHQTEMIITKQGRRMFPFLSFNITGLSPTAHYNVFVEVVLADPNHWRFQGGKWVTCGKADNNMQGNKVYVHPESPNTGAHWMRQEISFGKLKLTNNKGANNNNTQMIVLQSLHKYQPRLHIVEVTEDGVEDLNDSSKTQTFIFPETQFIAVTAYQNTDITQLKIDHNPFAKGFRDNYDSMYTASENDRLTPSPTDSPRSHQIVPGARYSVQPFFQEQFVNNLPPARFYNGWGSRGSYQRKMTTGLTWTSRTSPPGFSEDQLPKEKVKEEISSSWIETPPSIKSLDSNDSGVYTSACKRRRLSPSTSSNENSPTMKCEDMNAEDYSKDTSKGMGYYAFYTTT</sequence>
<dbReference type="GO" id="GO:0001764">
    <property type="term" value="P:neuron migration"/>
    <property type="evidence" value="ECO:0007669"/>
    <property type="project" value="Ensembl"/>
</dbReference>
<dbReference type="GO" id="GO:0061629">
    <property type="term" value="F:RNA polymerase II-specific DNA-binding transcription factor binding"/>
    <property type="evidence" value="ECO:0007669"/>
    <property type="project" value="Ensembl"/>
</dbReference>
<dbReference type="PROSITE" id="PS01283">
    <property type="entry name" value="TBOX_1"/>
    <property type="match status" value="1"/>
</dbReference>
<dbReference type="eggNOG" id="KOG3585">
    <property type="taxonomic scope" value="Eukaryota"/>
</dbReference>
<dbReference type="Ensembl" id="ENSPSIT00000005796.1">
    <property type="protein sequence ID" value="ENSPSIP00000005762.1"/>
    <property type="gene ID" value="ENSPSIG00000005360.1"/>
</dbReference>
<dbReference type="InterPro" id="IPR018186">
    <property type="entry name" value="TF_T-box_CS"/>
</dbReference>
<dbReference type="GO" id="GO:0010002">
    <property type="term" value="P:cardioblast differentiation"/>
    <property type="evidence" value="ECO:0007669"/>
    <property type="project" value="Ensembl"/>
</dbReference>
<evidence type="ECO:0000313" key="10">
    <source>
        <dbReference type="Proteomes" id="UP000007267"/>
    </source>
</evidence>
<dbReference type="GeneTree" id="ENSGT00940000158728"/>
<dbReference type="GO" id="GO:0002302">
    <property type="term" value="P:CD8-positive, alpha-beta T cell differentiation involved in immune response"/>
    <property type="evidence" value="ECO:0007669"/>
    <property type="project" value="Ensembl"/>
</dbReference>
<evidence type="ECO:0000256" key="3">
    <source>
        <dbReference type="ARBA" id="ARBA00023125"/>
    </source>
</evidence>
<dbReference type="SUPFAM" id="SSF49417">
    <property type="entry name" value="p53-like transcription factors"/>
    <property type="match status" value="1"/>
</dbReference>
<dbReference type="GO" id="GO:0021796">
    <property type="term" value="P:cerebral cortex regionalization"/>
    <property type="evidence" value="ECO:0007669"/>
    <property type="project" value="Ensembl"/>
</dbReference>
<dbReference type="GO" id="GO:0048382">
    <property type="term" value="P:mesendoderm development"/>
    <property type="evidence" value="ECO:0007669"/>
    <property type="project" value="Ensembl"/>
</dbReference>
<dbReference type="Pfam" id="PF16176">
    <property type="entry name" value="T-box_assoc"/>
    <property type="match status" value="1"/>
</dbReference>
<comment type="caution">
    <text evidence="6">Lacks conserved residue(s) required for the propagation of feature annotation.</text>
</comment>
<dbReference type="GO" id="GO:0000785">
    <property type="term" value="C:chromatin"/>
    <property type="evidence" value="ECO:0007669"/>
    <property type="project" value="Ensembl"/>
</dbReference>
<dbReference type="Gene3D" id="2.60.40.820">
    <property type="entry name" value="Transcription factor, T-box"/>
    <property type="match status" value="1"/>
</dbReference>
<keyword evidence="2" id="KW-0805">Transcription regulation</keyword>
<comment type="subcellular location">
    <subcellularLocation>
        <location evidence="1 6">Nucleus</location>
    </subcellularLocation>
</comment>
<name>K7FCK2_PELSI</name>
<dbReference type="PROSITE" id="PS01264">
    <property type="entry name" value="TBOX_2"/>
    <property type="match status" value="1"/>
</dbReference>
<reference evidence="9" key="4">
    <citation type="submission" date="2025-09" db="UniProtKB">
        <authorList>
            <consortium name="Ensembl"/>
        </authorList>
    </citation>
    <scope>IDENTIFICATION</scope>
</reference>
<keyword evidence="3 6" id="KW-0238">DNA-binding</keyword>
<evidence type="ECO:0000256" key="7">
    <source>
        <dbReference type="SAM" id="MobiDB-lite"/>
    </source>
</evidence>
<evidence type="ECO:0000313" key="9">
    <source>
        <dbReference type="Ensembl" id="ENSPSIP00000005762.1"/>
    </source>
</evidence>
<dbReference type="PROSITE" id="PS50252">
    <property type="entry name" value="TBOX_3"/>
    <property type="match status" value="1"/>
</dbReference>
<dbReference type="GO" id="GO:0031490">
    <property type="term" value="F:chromatin DNA binding"/>
    <property type="evidence" value="ECO:0007669"/>
    <property type="project" value="Ensembl"/>
</dbReference>
<dbReference type="EMBL" id="AGCU01160845">
    <property type="status" value="NOT_ANNOTATED_CDS"/>
    <property type="molecule type" value="Genomic_DNA"/>
</dbReference>
<evidence type="ECO:0000256" key="2">
    <source>
        <dbReference type="ARBA" id="ARBA00023015"/>
    </source>
</evidence>
<dbReference type="PRINTS" id="PR00937">
    <property type="entry name" value="TBOX"/>
</dbReference>
<dbReference type="GO" id="GO:0003714">
    <property type="term" value="F:transcription corepressor activity"/>
    <property type="evidence" value="ECO:0007669"/>
    <property type="project" value="Ensembl"/>
</dbReference>
<keyword evidence="4" id="KW-0804">Transcription</keyword>
<evidence type="ECO:0000256" key="5">
    <source>
        <dbReference type="ARBA" id="ARBA00023242"/>
    </source>
</evidence>
<evidence type="ECO:0000256" key="6">
    <source>
        <dbReference type="PROSITE-ProRule" id="PRU00201"/>
    </source>
</evidence>
<dbReference type="GO" id="GO:0060809">
    <property type="term" value="P:mesodermal to mesenchymal transition involved in gastrulation"/>
    <property type="evidence" value="ECO:0007669"/>
    <property type="project" value="Ensembl"/>
</dbReference>
<dbReference type="GO" id="GO:0000122">
    <property type="term" value="P:negative regulation of transcription by RNA polymerase II"/>
    <property type="evidence" value="ECO:0007669"/>
    <property type="project" value="Ensembl"/>
</dbReference>
<dbReference type="AlphaFoldDB" id="K7FCK2"/>
<dbReference type="STRING" id="13735.ENSPSIP00000005762"/>
<dbReference type="GO" id="GO:0048708">
    <property type="term" value="P:astrocyte differentiation"/>
    <property type="evidence" value="ECO:0007669"/>
    <property type="project" value="Ensembl"/>
</dbReference>
<gene>
    <name evidence="9" type="primary">EOMES</name>
</gene>
<dbReference type="GO" id="GO:0001707">
    <property type="term" value="P:mesoderm formation"/>
    <property type="evidence" value="ECO:0007669"/>
    <property type="project" value="Ensembl"/>
</dbReference>
<evidence type="ECO:0000256" key="4">
    <source>
        <dbReference type="ARBA" id="ARBA00023163"/>
    </source>
</evidence>
<dbReference type="InterPro" id="IPR008967">
    <property type="entry name" value="p53-like_TF_DNA-bd_sf"/>
</dbReference>
<dbReference type="SMART" id="SM00425">
    <property type="entry name" value="TBOX"/>
    <property type="match status" value="1"/>
</dbReference>
<keyword evidence="5 6" id="KW-0539">Nucleus</keyword>
<dbReference type="HOGENOM" id="CLU_014430_8_1_1"/>
<proteinExistence type="predicted"/>
<organism evidence="9 10">
    <name type="scientific">Pelodiscus sinensis</name>
    <name type="common">Chinese softshell turtle</name>
    <name type="synonym">Trionyx sinensis</name>
    <dbReference type="NCBI Taxonomy" id="13735"/>
    <lineage>
        <taxon>Eukaryota</taxon>
        <taxon>Metazoa</taxon>
        <taxon>Chordata</taxon>
        <taxon>Craniata</taxon>
        <taxon>Vertebrata</taxon>
        <taxon>Euteleostomi</taxon>
        <taxon>Archelosauria</taxon>
        <taxon>Testudinata</taxon>
        <taxon>Testudines</taxon>
        <taxon>Cryptodira</taxon>
        <taxon>Trionychia</taxon>
        <taxon>Trionychidae</taxon>
        <taxon>Pelodiscus</taxon>
    </lineage>
</organism>
<dbReference type="Proteomes" id="UP000007267">
    <property type="component" value="Unassembled WGS sequence"/>
</dbReference>
<feature type="compositionally biased region" description="Low complexity" evidence="7">
    <location>
        <begin position="532"/>
        <end position="543"/>
    </location>
</feature>
<feature type="domain" description="T-box" evidence="8">
    <location>
        <begin position="220"/>
        <end position="405"/>
    </location>
</feature>
<dbReference type="PANTHER" id="PTHR11267:SF13">
    <property type="entry name" value="EOMESODERMIN HOMOLOG"/>
    <property type="match status" value="1"/>
</dbReference>
<dbReference type="InterPro" id="IPR046360">
    <property type="entry name" value="T-box_DNA-bd"/>
</dbReference>
<dbReference type="GO" id="GO:0021895">
    <property type="term" value="P:cerebral cortex neuron differentiation"/>
    <property type="evidence" value="ECO:0007669"/>
    <property type="project" value="Ensembl"/>
</dbReference>
<dbReference type="GO" id="GO:0019827">
    <property type="term" value="P:stem cell population maintenance"/>
    <property type="evidence" value="ECO:0007669"/>
    <property type="project" value="Ensembl"/>
</dbReference>
<feature type="region of interest" description="Disordered" evidence="7">
    <location>
        <begin position="1"/>
        <end position="99"/>
    </location>
</feature>
<feature type="region of interest" description="Disordered" evidence="7">
    <location>
        <begin position="476"/>
        <end position="556"/>
    </location>
</feature>
<dbReference type="GO" id="GO:0021772">
    <property type="term" value="P:olfactory bulb development"/>
    <property type="evidence" value="ECO:0007669"/>
    <property type="project" value="Ensembl"/>
</dbReference>
<keyword evidence="10" id="KW-1185">Reference proteome</keyword>
<reference evidence="10" key="2">
    <citation type="journal article" date="2013" name="Nat. Genet.">
        <title>The draft genomes of soft-shell turtle and green sea turtle yield insights into the development and evolution of the turtle-specific body plan.</title>
        <authorList>
            <person name="Wang Z."/>
            <person name="Pascual-Anaya J."/>
            <person name="Zadissa A."/>
            <person name="Li W."/>
            <person name="Niimura Y."/>
            <person name="Huang Z."/>
            <person name="Li C."/>
            <person name="White S."/>
            <person name="Xiong Z."/>
            <person name="Fang D."/>
            <person name="Wang B."/>
            <person name="Ming Y."/>
            <person name="Chen Y."/>
            <person name="Zheng Y."/>
            <person name="Kuraku S."/>
            <person name="Pignatelli M."/>
            <person name="Herrero J."/>
            <person name="Beal K."/>
            <person name="Nozawa M."/>
            <person name="Li Q."/>
            <person name="Wang J."/>
            <person name="Zhang H."/>
            <person name="Yu L."/>
            <person name="Shigenobu S."/>
            <person name="Wang J."/>
            <person name="Liu J."/>
            <person name="Flicek P."/>
            <person name="Searle S."/>
            <person name="Wang J."/>
            <person name="Kuratani S."/>
            <person name="Yin Y."/>
            <person name="Aken B."/>
            <person name="Zhang G."/>
            <person name="Irie N."/>
        </authorList>
    </citation>
    <scope>NUCLEOTIDE SEQUENCE [LARGE SCALE GENOMIC DNA]</scope>
    <source>
        <strain evidence="10">Daiwa-1</strain>
    </source>
</reference>
<dbReference type="GO" id="GO:0000978">
    <property type="term" value="F:RNA polymerase II cis-regulatory region sequence-specific DNA binding"/>
    <property type="evidence" value="ECO:0007669"/>
    <property type="project" value="InterPro"/>
</dbReference>
<accession>K7FCK2</accession>
<dbReference type="InterPro" id="IPR032385">
    <property type="entry name" value="T-box_assoc"/>
</dbReference>
<reference evidence="10" key="1">
    <citation type="submission" date="2011-10" db="EMBL/GenBank/DDBJ databases">
        <authorList>
            <consortium name="Soft-shell Turtle Genome Consortium"/>
        </authorList>
    </citation>
    <scope>NUCLEOTIDE SEQUENCE [LARGE SCALE GENOMIC DNA]</scope>
    <source>
        <strain evidence="10">Daiwa-1</strain>
    </source>
</reference>
<feature type="compositionally biased region" description="Polar residues" evidence="7">
    <location>
        <begin position="513"/>
        <end position="522"/>
    </location>
</feature>
<dbReference type="GO" id="GO:0045944">
    <property type="term" value="P:positive regulation of transcription by RNA polymerase II"/>
    <property type="evidence" value="ECO:0007669"/>
    <property type="project" value="Ensembl"/>
</dbReference>
<evidence type="ECO:0000259" key="8">
    <source>
        <dbReference type="PROSITE" id="PS50252"/>
    </source>
</evidence>
<dbReference type="GO" id="GO:0010467">
    <property type="term" value="P:gene expression"/>
    <property type="evidence" value="ECO:0007669"/>
    <property type="project" value="Ensembl"/>
</dbReference>
<dbReference type="GO" id="GO:0035914">
    <property type="term" value="P:skeletal muscle cell differentiation"/>
    <property type="evidence" value="ECO:0007669"/>
    <property type="project" value="Ensembl"/>
</dbReference>
<dbReference type="GO" id="GO:0001714">
    <property type="term" value="P:endodermal cell fate specification"/>
    <property type="evidence" value="ECO:0007669"/>
    <property type="project" value="Ensembl"/>
</dbReference>
<feature type="compositionally biased region" description="Basic and acidic residues" evidence="7">
    <location>
        <begin position="545"/>
        <end position="556"/>
    </location>
</feature>
<dbReference type="GO" id="GO:0000981">
    <property type="term" value="F:DNA-binding transcription factor activity, RNA polymerase II-specific"/>
    <property type="evidence" value="ECO:0007669"/>
    <property type="project" value="TreeGrafter"/>
</dbReference>
<protein>
    <submittedName>
        <fullName evidence="9">Eomesodermin</fullName>
    </submittedName>
</protein>
<dbReference type="GO" id="GO:0006338">
    <property type="term" value="P:chromatin remodeling"/>
    <property type="evidence" value="ECO:0007669"/>
    <property type="project" value="Ensembl"/>
</dbReference>
<dbReference type="Pfam" id="PF00907">
    <property type="entry name" value="T-box"/>
    <property type="match status" value="1"/>
</dbReference>
<evidence type="ECO:0000256" key="1">
    <source>
        <dbReference type="ARBA" id="ARBA00004123"/>
    </source>
</evidence>
<dbReference type="InterPro" id="IPR001699">
    <property type="entry name" value="TF_T-box"/>
</dbReference>
<dbReference type="InterPro" id="IPR036960">
    <property type="entry name" value="T-box_sf"/>
</dbReference>
<dbReference type="GO" id="GO:0005634">
    <property type="term" value="C:nucleus"/>
    <property type="evidence" value="ECO:0007669"/>
    <property type="project" value="UniProtKB-SubCell"/>
</dbReference>
<dbReference type="PANTHER" id="PTHR11267">
    <property type="entry name" value="T-BOX PROTEIN-RELATED"/>
    <property type="match status" value="1"/>
</dbReference>